<feature type="transmembrane region" description="Helical" evidence="13">
    <location>
        <begin position="52"/>
        <end position="72"/>
    </location>
</feature>
<keyword evidence="11" id="KW-0482">Metalloprotease</keyword>
<feature type="transmembrane region" description="Helical" evidence="13">
    <location>
        <begin position="122"/>
        <end position="142"/>
    </location>
</feature>
<feature type="transmembrane region" description="Helical" evidence="13">
    <location>
        <begin position="93"/>
        <end position="116"/>
    </location>
</feature>
<feature type="transmembrane region" description="Helical" evidence="13">
    <location>
        <begin position="171"/>
        <end position="195"/>
    </location>
</feature>
<dbReference type="GO" id="GO:0005886">
    <property type="term" value="C:plasma membrane"/>
    <property type="evidence" value="ECO:0007669"/>
    <property type="project" value="UniProtKB-SubCell"/>
</dbReference>
<keyword evidence="12 13" id="KW-0472">Membrane</keyword>
<comment type="cofactor">
    <cofactor evidence="1">
        <name>Zn(2+)</name>
        <dbReference type="ChEBI" id="CHEBI:29105"/>
    </cofactor>
</comment>
<dbReference type="InterPro" id="IPR052348">
    <property type="entry name" value="Metallopeptidase_M50B"/>
</dbReference>
<dbReference type="GO" id="GO:0046872">
    <property type="term" value="F:metal ion binding"/>
    <property type="evidence" value="ECO:0007669"/>
    <property type="project" value="UniProtKB-KW"/>
</dbReference>
<gene>
    <name evidence="15" type="ORF">A3G00_04660</name>
</gene>
<dbReference type="GO" id="GO:0006508">
    <property type="term" value="P:proteolysis"/>
    <property type="evidence" value="ECO:0007669"/>
    <property type="project" value="UniProtKB-KW"/>
</dbReference>
<keyword evidence="7" id="KW-0479">Metal-binding</keyword>
<evidence type="ECO:0000256" key="2">
    <source>
        <dbReference type="ARBA" id="ARBA00004651"/>
    </source>
</evidence>
<name>A0A1F6MRQ4_9BACT</name>
<keyword evidence="8" id="KW-0378">Hydrolase</keyword>
<evidence type="ECO:0000256" key="8">
    <source>
        <dbReference type="ARBA" id="ARBA00022801"/>
    </source>
</evidence>
<dbReference type="AlphaFoldDB" id="A0A1F6MRQ4"/>
<dbReference type="Proteomes" id="UP000178347">
    <property type="component" value="Unassembled WGS sequence"/>
</dbReference>
<comment type="subcellular location">
    <subcellularLocation>
        <location evidence="2">Cell membrane</location>
        <topology evidence="2">Multi-pass membrane protein</topology>
    </subcellularLocation>
</comment>
<evidence type="ECO:0000256" key="3">
    <source>
        <dbReference type="ARBA" id="ARBA00007931"/>
    </source>
</evidence>
<evidence type="ECO:0000256" key="13">
    <source>
        <dbReference type="SAM" id="Phobius"/>
    </source>
</evidence>
<evidence type="ECO:0000256" key="9">
    <source>
        <dbReference type="ARBA" id="ARBA00022833"/>
    </source>
</evidence>
<evidence type="ECO:0000256" key="11">
    <source>
        <dbReference type="ARBA" id="ARBA00023049"/>
    </source>
</evidence>
<keyword evidence="4" id="KW-1003">Cell membrane</keyword>
<accession>A0A1F6MRQ4</accession>
<dbReference type="PANTHER" id="PTHR35864:SF1">
    <property type="entry name" value="ZINC METALLOPROTEASE YWHC-RELATED"/>
    <property type="match status" value="1"/>
</dbReference>
<evidence type="ECO:0000256" key="7">
    <source>
        <dbReference type="ARBA" id="ARBA00022723"/>
    </source>
</evidence>
<evidence type="ECO:0000313" key="15">
    <source>
        <dbReference type="EMBL" id="OGH74349.1"/>
    </source>
</evidence>
<organism evidence="15 16">
    <name type="scientific">Candidatus Magasanikbacteria bacterium RIFCSPLOWO2_12_FULL_43_12</name>
    <dbReference type="NCBI Taxonomy" id="1798692"/>
    <lineage>
        <taxon>Bacteria</taxon>
        <taxon>Candidatus Magasanikiibacteriota</taxon>
    </lineage>
</organism>
<evidence type="ECO:0000256" key="10">
    <source>
        <dbReference type="ARBA" id="ARBA00022989"/>
    </source>
</evidence>
<evidence type="ECO:0000256" key="12">
    <source>
        <dbReference type="ARBA" id="ARBA00023136"/>
    </source>
</evidence>
<keyword evidence="9" id="KW-0862">Zinc</keyword>
<dbReference type="CDD" id="cd06158">
    <property type="entry name" value="S2P-M50_like_1"/>
    <property type="match status" value="1"/>
</dbReference>
<evidence type="ECO:0000313" key="16">
    <source>
        <dbReference type="Proteomes" id="UP000178347"/>
    </source>
</evidence>
<keyword evidence="10 13" id="KW-1133">Transmembrane helix</keyword>
<feature type="domain" description="Peptidase M50" evidence="14">
    <location>
        <begin position="123"/>
        <end position="178"/>
    </location>
</feature>
<evidence type="ECO:0000256" key="6">
    <source>
        <dbReference type="ARBA" id="ARBA00022692"/>
    </source>
</evidence>
<proteinExistence type="inferred from homology"/>
<dbReference type="PANTHER" id="PTHR35864">
    <property type="entry name" value="ZINC METALLOPROTEASE MJ0611-RELATED"/>
    <property type="match status" value="1"/>
</dbReference>
<protein>
    <recommendedName>
        <fullName evidence="14">Peptidase M50 domain-containing protein</fullName>
    </recommendedName>
</protein>
<keyword evidence="5" id="KW-0645">Protease</keyword>
<comment type="caution">
    <text evidence="15">The sequence shown here is derived from an EMBL/GenBank/DDBJ whole genome shotgun (WGS) entry which is preliminary data.</text>
</comment>
<evidence type="ECO:0000256" key="4">
    <source>
        <dbReference type="ARBA" id="ARBA00022475"/>
    </source>
</evidence>
<dbReference type="EMBL" id="MFQN01000018">
    <property type="protein sequence ID" value="OGH74349.1"/>
    <property type="molecule type" value="Genomic_DNA"/>
</dbReference>
<evidence type="ECO:0000259" key="14">
    <source>
        <dbReference type="Pfam" id="PF02163"/>
    </source>
</evidence>
<dbReference type="GO" id="GO:0008237">
    <property type="term" value="F:metallopeptidase activity"/>
    <property type="evidence" value="ECO:0007669"/>
    <property type="project" value="UniProtKB-KW"/>
</dbReference>
<keyword evidence="6 13" id="KW-0812">Transmembrane</keyword>
<dbReference type="InterPro" id="IPR008915">
    <property type="entry name" value="Peptidase_M50"/>
</dbReference>
<sequence length="205" mass="22968">MELTQLLFFLVIIIPSSIIHEYSHGWMADRLGDPTARYAGRLTLNPVAHIDMWGTILMPLFLFFMTGGRFLFAYAKPVPFNPYNLRNQKWGPAMVAVAGPLSNLSLAFVFGLLIRYLPISPLTIFLTVIVYANVLLAVFNLVPIPPLDGSKLLYAILPDSMFKVREVLERYGFIILLAFIIGGFQFLMPVIVYLTGLFTGGMGLF</sequence>
<comment type="similarity">
    <text evidence="3">Belongs to the peptidase M50B family.</text>
</comment>
<dbReference type="InterPro" id="IPR044537">
    <property type="entry name" value="Rip2-like"/>
</dbReference>
<dbReference type="Pfam" id="PF02163">
    <property type="entry name" value="Peptidase_M50"/>
    <property type="match status" value="1"/>
</dbReference>
<evidence type="ECO:0000256" key="5">
    <source>
        <dbReference type="ARBA" id="ARBA00022670"/>
    </source>
</evidence>
<evidence type="ECO:0000256" key="1">
    <source>
        <dbReference type="ARBA" id="ARBA00001947"/>
    </source>
</evidence>
<reference evidence="15 16" key="1">
    <citation type="journal article" date="2016" name="Nat. Commun.">
        <title>Thousands of microbial genomes shed light on interconnected biogeochemical processes in an aquifer system.</title>
        <authorList>
            <person name="Anantharaman K."/>
            <person name="Brown C.T."/>
            <person name="Hug L.A."/>
            <person name="Sharon I."/>
            <person name="Castelle C.J."/>
            <person name="Probst A.J."/>
            <person name="Thomas B.C."/>
            <person name="Singh A."/>
            <person name="Wilkins M.J."/>
            <person name="Karaoz U."/>
            <person name="Brodie E.L."/>
            <person name="Williams K.H."/>
            <person name="Hubbard S.S."/>
            <person name="Banfield J.F."/>
        </authorList>
    </citation>
    <scope>NUCLEOTIDE SEQUENCE [LARGE SCALE GENOMIC DNA]</scope>
</reference>